<dbReference type="OrthoDB" id="278329at2759"/>
<evidence type="ECO:0000256" key="1">
    <source>
        <dbReference type="ARBA" id="ARBA00004305"/>
    </source>
</evidence>
<keyword evidence="5 6" id="KW-0143">Chaperone</keyword>
<dbReference type="InterPro" id="IPR008381">
    <property type="entry name" value="SDHAF3/Sdh7"/>
</dbReference>
<comment type="subcellular location">
    <subcellularLocation>
        <location evidence="1 6">Mitochondrion matrix</location>
    </subcellularLocation>
</comment>
<dbReference type="PANTHER" id="PTHR13137:SF6">
    <property type="entry name" value="SUCCINATE DEHYDROGENASE ASSEMBLY FACTOR 3, MITOCHONDRIAL"/>
    <property type="match status" value="1"/>
</dbReference>
<keyword evidence="3" id="KW-0809">Transit peptide</keyword>
<evidence type="ECO:0000256" key="5">
    <source>
        <dbReference type="ARBA" id="ARBA00023186"/>
    </source>
</evidence>
<comment type="caution">
    <text evidence="7">The sequence shown here is derived from an EMBL/GenBank/DDBJ whole genome shotgun (WGS) entry which is preliminary data.</text>
</comment>
<keyword evidence="8" id="KW-1185">Reference proteome</keyword>
<comment type="similarity">
    <text evidence="2 6">Belongs to the complex I LYR family. SDHAF3 subfamily.</text>
</comment>
<proteinExistence type="inferred from homology"/>
<dbReference type="Proteomes" id="UP000559027">
    <property type="component" value="Unassembled WGS sequence"/>
</dbReference>
<dbReference type="GO" id="GO:0006105">
    <property type="term" value="P:succinate metabolic process"/>
    <property type="evidence" value="ECO:0007669"/>
    <property type="project" value="TreeGrafter"/>
</dbReference>
<sequence length="175" mass="19895">MGAGSAPTLPLTCGSSFCLVSFELSFSSIINRKDTPSTSLFRMRSTLFRLAESVTKAPLNLRETSATLLPPLPLYRMILRSHRNLPPEMRSLGDVYVKSEFRLHKQVTNPAHIIGFLSQWKIYLEQMPDRDGGKFYRGKRLDPTVFEKMSGEQLGQLYEVMQSTKEIWTSSSERS</sequence>
<reference evidence="7 8" key="1">
    <citation type="journal article" date="2020" name="ISME J.">
        <title>Uncovering the hidden diversity of litter-decomposition mechanisms in mushroom-forming fungi.</title>
        <authorList>
            <person name="Floudas D."/>
            <person name="Bentzer J."/>
            <person name="Ahren D."/>
            <person name="Johansson T."/>
            <person name="Persson P."/>
            <person name="Tunlid A."/>
        </authorList>
    </citation>
    <scope>NUCLEOTIDE SEQUENCE [LARGE SCALE GENOMIC DNA]</scope>
    <source>
        <strain evidence="7 8">CBS 146.42</strain>
    </source>
</reference>
<name>A0A8H5G6J9_9AGAR</name>
<accession>A0A8H5G6J9</accession>
<evidence type="ECO:0000256" key="4">
    <source>
        <dbReference type="ARBA" id="ARBA00023128"/>
    </source>
</evidence>
<protein>
    <recommendedName>
        <fullName evidence="6">Succinate dehydrogenase assembly factor 3</fullName>
        <shortName evidence="6">SDH assembly factor 3</shortName>
        <shortName evidence="6">SDHAF3</shortName>
    </recommendedName>
</protein>
<evidence type="ECO:0000256" key="3">
    <source>
        <dbReference type="ARBA" id="ARBA00022946"/>
    </source>
</evidence>
<dbReference type="AlphaFoldDB" id="A0A8H5G6J9"/>
<evidence type="ECO:0000313" key="7">
    <source>
        <dbReference type="EMBL" id="KAF5359338.1"/>
    </source>
</evidence>
<dbReference type="CDD" id="cd20270">
    <property type="entry name" value="Complex1_LYR_SDHAF3_LYRM10"/>
    <property type="match status" value="1"/>
</dbReference>
<comment type="function">
    <text evidence="6">Plays an essential role in the assembly of succinate dehydrogenase (SDH), an enzyme complex (also referred to as respiratory complex II) that is a component of both the tricarboxylic acid (TCA) cycle and the mitochondrial electron transport chain, and which couples the oxidation of succinate to fumarate with the reduction of ubiquinone (coenzyme Q) to ubiquinol. Promotes maturation of the iron-sulfur protein subunit of the SDH catalytic dimer, protecting it from the deleterious effects of oxidants. May act together with SDHAF1.</text>
</comment>
<evidence type="ECO:0000256" key="6">
    <source>
        <dbReference type="RuleBase" id="RU368039"/>
    </source>
</evidence>
<dbReference type="PANTHER" id="PTHR13137">
    <property type="entry name" value="DC11 ACN9 HOMOLOG"/>
    <property type="match status" value="1"/>
</dbReference>
<dbReference type="Pfam" id="PF13233">
    <property type="entry name" value="Complex1_LYR_2"/>
    <property type="match status" value="1"/>
</dbReference>
<dbReference type="EMBL" id="JAACJO010000004">
    <property type="protein sequence ID" value="KAF5359338.1"/>
    <property type="molecule type" value="Genomic_DNA"/>
</dbReference>
<keyword evidence="4 6" id="KW-0496">Mitochondrion</keyword>
<comment type="subunit">
    <text evidence="6">Interacts with the iron-sulfur protein subunit within the SDH catalytic dimer.</text>
</comment>
<organism evidence="7 8">
    <name type="scientific">Leucocoprinus leucothites</name>
    <dbReference type="NCBI Taxonomy" id="201217"/>
    <lineage>
        <taxon>Eukaryota</taxon>
        <taxon>Fungi</taxon>
        <taxon>Dikarya</taxon>
        <taxon>Basidiomycota</taxon>
        <taxon>Agaricomycotina</taxon>
        <taxon>Agaricomycetes</taxon>
        <taxon>Agaricomycetidae</taxon>
        <taxon>Agaricales</taxon>
        <taxon>Agaricineae</taxon>
        <taxon>Agaricaceae</taxon>
        <taxon>Leucocoprinus</taxon>
    </lineage>
</organism>
<evidence type="ECO:0000313" key="8">
    <source>
        <dbReference type="Proteomes" id="UP000559027"/>
    </source>
</evidence>
<dbReference type="GO" id="GO:0005758">
    <property type="term" value="C:mitochondrial intermembrane space"/>
    <property type="evidence" value="ECO:0007669"/>
    <property type="project" value="TreeGrafter"/>
</dbReference>
<gene>
    <name evidence="7" type="ORF">D9756_003017</name>
</gene>
<evidence type="ECO:0000256" key="2">
    <source>
        <dbReference type="ARBA" id="ARBA00006020"/>
    </source>
</evidence>
<dbReference type="GO" id="GO:0034553">
    <property type="term" value="P:mitochondrial respiratory chain complex II assembly"/>
    <property type="evidence" value="ECO:0007669"/>
    <property type="project" value="UniProtKB-UniRule"/>
</dbReference>
<dbReference type="GO" id="GO:0005759">
    <property type="term" value="C:mitochondrial matrix"/>
    <property type="evidence" value="ECO:0007669"/>
    <property type="project" value="UniProtKB-SubCell"/>
</dbReference>